<gene>
    <name evidence="5" type="ORF">LSH36_394g02093</name>
</gene>
<accession>A0AAD9JCN1</accession>
<dbReference type="Gene3D" id="3.90.550.10">
    <property type="entry name" value="Spore Coat Polysaccharide Biosynthesis Protein SpsA, Chain A"/>
    <property type="match status" value="1"/>
</dbReference>
<dbReference type="Proteomes" id="UP001208570">
    <property type="component" value="Unassembled WGS sequence"/>
</dbReference>
<dbReference type="GO" id="GO:0006493">
    <property type="term" value="P:protein O-linked glycosylation"/>
    <property type="evidence" value="ECO:0007669"/>
    <property type="project" value="TreeGrafter"/>
</dbReference>
<dbReference type="GO" id="GO:0005794">
    <property type="term" value="C:Golgi apparatus"/>
    <property type="evidence" value="ECO:0007669"/>
    <property type="project" value="TreeGrafter"/>
</dbReference>
<evidence type="ECO:0000256" key="2">
    <source>
        <dbReference type="ARBA" id="ARBA00022734"/>
    </source>
</evidence>
<proteinExistence type="predicted"/>
<dbReference type="InterPro" id="IPR000772">
    <property type="entry name" value="Ricin_B_lectin"/>
</dbReference>
<dbReference type="SUPFAM" id="SSF53448">
    <property type="entry name" value="Nucleotide-diphospho-sugar transferases"/>
    <property type="match status" value="1"/>
</dbReference>
<feature type="domain" description="Ricin B lectin" evidence="4">
    <location>
        <begin position="225"/>
        <end position="353"/>
    </location>
</feature>
<organism evidence="5 6">
    <name type="scientific">Paralvinella palmiformis</name>
    <dbReference type="NCBI Taxonomy" id="53620"/>
    <lineage>
        <taxon>Eukaryota</taxon>
        <taxon>Metazoa</taxon>
        <taxon>Spiralia</taxon>
        <taxon>Lophotrochozoa</taxon>
        <taxon>Annelida</taxon>
        <taxon>Polychaeta</taxon>
        <taxon>Sedentaria</taxon>
        <taxon>Canalipalpata</taxon>
        <taxon>Terebellida</taxon>
        <taxon>Terebelliformia</taxon>
        <taxon>Alvinellidae</taxon>
        <taxon>Paralvinella</taxon>
    </lineage>
</organism>
<dbReference type="SMART" id="SM00458">
    <property type="entry name" value="RICIN"/>
    <property type="match status" value="1"/>
</dbReference>
<sequence>MLDGHMEVTKGWIEPLLARIKENNKILLSSLIDMIHPNNMLYIKSDFVYQSLSWKMVFVWTHLPPGTTHDPLEPIPTYALVGCMLAMHRDTFIEMGAFDTGMELWGGENIELPIRVWMCGGRVEILPCSRVAHTYRAEWGRPWKGSIGLSLEKNAQRIAEVWLDDYKDEFYLAHQSLVKRSAAVRANVTERLALRRRLGCKSFKWLLDNVVRPPMFTYTRNVTNWGQIKHPSSNKCLDMLQVYQYKQGIVGVYPCHPPRAMGATQLFSLTKSKQLRREMHCLSSSSTVPGHNVTLNPDCREEPSQWWIYEKEQRHIVHEMTKMCLEVTPGNGVIQYVVLNRCENKTSQQWTWLTYNKTDLLHIT</sequence>
<evidence type="ECO:0000256" key="1">
    <source>
        <dbReference type="ARBA" id="ARBA00022679"/>
    </source>
</evidence>
<dbReference type="Pfam" id="PF02709">
    <property type="entry name" value="Glyco_transf_7C"/>
    <property type="match status" value="1"/>
</dbReference>
<dbReference type="GO" id="GO:0004653">
    <property type="term" value="F:polypeptide N-acetylgalactosaminyltransferase activity"/>
    <property type="evidence" value="ECO:0007669"/>
    <property type="project" value="TreeGrafter"/>
</dbReference>
<dbReference type="PROSITE" id="PS50231">
    <property type="entry name" value="RICIN_B_LECTIN"/>
    <property type="match status" value="1"/>
</dbReference>
<dbReference type="PANTHER" id="PTHR11675">
    <property type="entry name" value="N-ACETYLGALACTOSAMINYLTRANSFERASE"/>
    <property type="match status" value="1"/>
</dbReference>
<keyword evidence="1" id="KW-0808">Transferase</keyword>
<dbReference type="InterPro" id="IPR027791">
    <property type="entry name" value="Galactosyl_T_C"/>
</dbReference>
<dbReference type="InterPro" id="IPR029044">
    <property type="entry name" value="Nucleotide-diphossugar_trans"/>
</dbReference>
<protein>
    <recommendedName>
        <fullName evidence="4">Ricin B lectin domain-containing protein</fullName>
    </recommendedName>
</protein>
<keyword evidence="2" id="KW-0430">Lectin</keyword>
<dbReference type="AlphaFoldDB" id="A0AAD9JCN1"/>
<name>A0AAD9JCN1_9ANNE</name>
<dbReference type="Gene3D" id="2.80.10.50">
    <property type="match status" value="1"/>
</dbReference>
<reference evidence="5" key="1">
    <citation type="journal article" date="2023" name="Mol. Biol. Evol.">
        <title>Third-Generation Sequencing Reveals the Adaptive Role of the Epigenome in Three Deep-Sea Polychaetes.</title>
        <authorList>
            <person name="Perez M."/>
            <person name="Aroh O."/>
            <person name="Sun Y."/>
            <person name="Lan Y."/>
            <person name="Juniper S.K."/>
            <person name="Young C.R."/>
            <person name="Angers B."/>
            <person name="Qian P.Y."/>
        </authorList>
    </citation>
    <scope>NUCLEOTIDE SEQUENCE</scope>
    <source>
        <strain evidence="5">P08H-3</strain>
    </source>
</reference>
<dbReference type="PANTHER" id="PTHR11675:SF126">
    <property type="entry name" value="RICIN B LECTIN DOMAIN-CONTAINING PROTEIN"/>
    <property type="match status" value="1"/>
</dbReference>
<evidence type="ECO:0000259" key="4">
    <source>
        <dbReference type="SMART" id="SM00458"/>
    </source>
</evidence>
<dbReference type="Pfam" id="PF00652">
    <property type="entry name" value="Ricin_B_lectin"/>
    <property type="match status" value="1"/>
</dbReference>
<dbReference type="EMBL" id="JAODUP010000394">
    <property type="protein sequence ID" value="KAK2150709.1"/>
    <property type="molecule type" value="Genomic_DNA"/>
</dbReference>
<dbReference type="SUPFAM" id="SSF50370">
    <property type="entry name" value="Ricin B-like lectins"/>
    <property type="match status" value="1"/>
</dbReference>
<dbReference type="GO" id="GO:0030246">
    <property type="term" value="F:carbohydrate binding"/>
    <property type="evidence" value="ECO:0007669"/>
    <property type="project" value="UniProtKB-KW"/>
</dbReference>
<dbReference type="InterPro" id="IPR035992">
    <property type="entry name" value="Ricin_B-like_lectins"/>
</dbReference>
<keyword evidence="3" id="KW-1015">Disulfide bond</keyword>
<evidence type="ECO:0000313" key="6">
    <source>
        <dbReference type="Proteomes" id="UP001208570"/>
    </source>
</evidence>
<evidence type="ECO:0000313" key="5">
    <source>
        <dbReference type="EMBL" id="KAK2150709.1"/>
    </source>
</evidence>
<evidence type="ECO:0000256" key="3">
    <source>
        <dbReference type="ARBA" id="ARBA00023157"/>
    </source>
</evidence>
<keyword evidence="6" id="KW-1185">Reference proteome</keyword>
<comment type="caution">
    <text evidence="5">The sequence shown here is derived from an EMBL/GenBank/DDBJ whole genome shotgun (WGS) entry which is preliminary data.</text>
</comment>